<protein>
    <submittedName>
        <fullName evidence="2">Polymerase III beta clamp subunit protein</fullName>
    </submittedName>
</protein>
<dbReference type="Gene3D" id="3.30.1330.100">
    <property type="entry name" value="CofE-like"/>
    <property type="match status" value="1"/>
</dbReference>
<dbReference type="AlphaFoldDB" id="A0A0G1UMH1"/>
<dbReference type="Pfam" id="PF01996">
    <property type="entry name" value="F420_ligase"/>
    <property type="match status" value="1"/>
</dbReference>
<evidence type="ECO:0000313" key="3">
    <source>
        <dbReference type="Proteomes" id="UP000034661"/>
    </source>
</evidence>
<reference evidence="2 3" key="1">
    <citation type="journal article" date="2015" name="Nature">
        <title>rRNA introns, odd ribosomes, and small enigmatic genomes across a large radiation of phyla.</title>
        <authorList>
            <person name="Brown C.T."/>
            <person name="Hug L.A."/>
            <person name="Thomas B.C."/>
            <person name="Sharon I."/>
            <person name="Castelle C.J."/>
            <person name="Singh A."/>
            <person name="Wilkins M.J."/>
            <person name="Williams K.H."/>
            <person name="Banfield J.F."/>
        </authorList>
    </citation>
    <scope>NUCLEOTIDE SEQUENCE [LARGE SCALE GENOMIC DNA]</scope>
</reference>
<sequence>MHITAYKTQKIVNKSNLLTLLDTYVPPLQEKDIVIITSKIVSICQGRVVKNDDMIDKYQLIRREADAVIEDEKLKRLGVVLTIKDQILIPNAGIDESNGNGYFILWPKDVHKTATGVWRHLRAKHNLKHLGVIITDSHTTPLRWGTTGMGLAWCGFAALKDYIGRPDIFGRNLRVTKANILDGLAAAAVLTMGEGNEQTPLAVVRDAIFVSFQQRPPTKAEIAGLRISLGDDIFSPMLTKVEWKQTKK</sequence>
<dbReference type="SUPFAM" id="SSF144010">
    <property type="entry name" value="CofE-like"/>
    <property type="match status" value="1"/>
</dbReference>
<dbReference type="Proteomes" id="UP000034661">
    <property type="component" value="Unassembled WGS sequence"/>
</dbReference>
<organism evidence="2 3">
    <name type="scientific">Candidatus Gottesmanbacteria bacterium GW2011_GWA1_48_13</name>
    <dbReference type="NCBI Taxonomy" id="1618439"/>
    <lineage>
        <taxon>Bacteria</taxon>
        <taxon>Candidatus Gottesmaniibacteriota</taxon>
    </lineage>
</organism>
<accession>A0A0G1UMH1</accession>
<dbReference type="PANTHER" id="PTHR47917">
    <property type="match status" value="1"/>
</dbReference>
<feature type="domain" description="Coenzyme F420:L-glutamate ligase-like" evidence="1">
    <location>
        <begin position="16"/>
        <end position="206"/>
    </location>
</feature>
<dbReference type="InterPro" id="IPR002847">
    <property type="entry name" value="F420-0_gamma-glut_ligase-dom"/>
</dbReference>
<dbReference type="PATRIC" id="fig|1618439.3.peg.481"/>
<gene>
    <name evidence="2" type="ORF">UY27_C0018G0004</name>
</gene>
<comment type="caution">
    <text evidence="2">The sequence shown here is derived from an EMBL/GenBank/DDBJ whole genome shotgun (WGS) entry which is preliminary data.</text>
</comment>
<dbReference type="PANTHER" id="PTHR47917:SF1">
    <property type="entry name" value="COENZYME F420:L-GLUTAMATE LIGASE"/>
    <property type="match status" value="1"/>
</dbReference>
<dbReference type="Gene3D" id="3.90.1660.10">
    <property type="entry name" value="CofE-like domain"/>
    <property type="match status" value="1"/>
</dbReference>
<evidence type="ECO:0000259" key="1">
    <source>
        <dbReference type="Pfam" id="PF01996"/>
    </source>
</evidence>
<name>A0A0G1UMH1_9BACT</name>
<dbReference type="EMBL" id="LCPJ01000018">
    <property type="protein sequence ID" value="KKU95417.1"/>
    <property type="molecule type" value="Genomic_DNA"/>
</dbReference>
<evidence type="ECO:0000313" key="2">
    <source>
        <dbReference type="EMBL" id="KKU95417.1"/>
    </source>
</evidence>
<proteinExistence type="predicted"/>